<sequence length="469" mass="51332">MAHGNEAAVDQLRTAFADQLVTPDVEAKYQEAVAVPWSQTCWTPAAGYLYLKDSQELSQAVEIVKNTGSKFAIRTTGHNPNAGFSSADENAIVLDIRQFQSKELTSDGVARVGSGSTWGEVYAWLERHNLSAIGGRDRQVGLGGFLLGGGMGALPNLYGLGADGVKNFEILLADGRLVNANANENADLHRALKGGGSNFGIVTRFDLETHPLIHVQYTINAYNPGDYIAINKATVAAQKAMEEDPKIGLFTNYNNGFVAVGMLYGDTPAEPPVAFQQFRELKSLLTTVLPVTTGTLLSLAEAMGHVQDTRKRAICTATTQVSQELYDEVYKHWTEVRSALPAEHILHYTIQPMGTAGVQEGKRRGENIMGHQSTPQTWWVFTCEWPKDGDDTAAQNAVDKMLERVQSLAEERQLLLDYRCMSFAQASQNVLGSYGAENTQRMQDVAAKYDPEGVFQKLQHGGFLLRNNV</sequence>
<proteinExistence type="predicted"/>
<dbReference type="EMBL" id="JAOPJF010000066">
    <property type="protein sequence ID" value="KAK1141315.1"/>
    <property type="molecule type" value="Genomic_DNA"/>
</dbReference>
<gene>
    <name evidence="1" type="ORF">N8T08_009222</name>
</gene>
<evidence type="ECO:0000313" key="2">
    <source>
        <dbReference type="Proteomes" id="UP001177260"/>
    </source>
</evidence>
<comment type="caution">
    <text evidence="1">The sequence shown here is derived from an EMBL/GenBank/DDBJ whole genome shotgun (WGS) entry which is preliminary data.</text>
</comment>
<accession>A0ACC3AV81</accession>
<dbReference type="Proteomes" id="UP001177260">
    <property type="component" value="Unassembled WGS sequence"/>
</dbReference>
<protein>
    <submittedName>
        <fullName evidence="1">Uncharacterized protein</fullName>
    </submittedName>
</protein>
<organism evidence="1 2">
    <name type="scientific">Aspergillus melleus</name>
    <dbReference type="NCBI Taxonomy" id="138277"/>
    <lineage>
        <taxon>Eukaryota</taxon>
        <taxon>Fungi</taxon>
        <taxon>Dikarya</taxon>
        <taxon>Ascomycota</taxon>
        <taxon>Pezizomycotina</taxon>
        <taxon>Eurotiomycetes</taxon>
        <taxon>Eurotiomycetidae</taxon>
        <taxon>Eurotiales</taxon>
        <taxon>Aspergillaceae</taxon>
        <taxon>Aspergillus</taxon>
        <taxon>Aspergillus subgen. Circumdati</taxon>
    </lineage>
</organism>
<keyword evidence="2" id="KW-1185">Reference proteome</keyword>
<name>A0ACC3AV81_9EURO</name>
<evidence type="ECO:0000313" key="1">
    <source>
        <dbReference type="EMBL" id="KAK1141315.1"/>
    </source>
</evidence>
<reference evidence="1 2" key="1">
    <citation type="journal article" date="2023" name="ACS Omega">
        <title>Identification of the Neoaspergillic Acid Biosynthesis Gene Cluster by Establishing an In Vitro CRISPR-Ribonucleoprotein Genetic System in Aspergillus melleus.</title>
        <authorList>
            <person name="Yuan B."/>
            <person name="Grau M.F."/>
            <person name="Murata R.M."/>
            <person name="Torok T."/>
            <person name="Venkateswaran K."/>
            <person name="Stajich J.E."/>
            <person name="Wang C.C.C."/>
        </authorList>
    </citation>
    <scope>NUCLEOTIDE SEQUENCE [LARGE SCALE GENOMIC DNA]</scope>
    <source>
        <strain evidence="1 2">IMV 1140</strain>
    </source>
</reference>